<dbReference type="InterPro" id="IPR006016">
    <property type="entry name" value="UspA"/>
</dbReference>
<dbReference type="RefSeq" id="WP_054652226.1">
    <property type="nucleotide sequence ID" value="NZ_AZGC01000026.1"/>
</dbReference>
<dbReference type="InterPro" id="IPR014729">
    <property type="entry name" value="Rossmann-like_a/b/a_fold"/>
</dbReference>
<dbReference type="SUPFAM" id="SSF52402">
    <property type="entry name" value="Adenine nucleotide alpha hydrolases-like"/>
    <property type="match status" value="1"/>
</dbReference>
<dbReference type="CDD" id="cd00293">
    <property type="entry name" value="USP-like"/>
    <property type="match status" value="1"/>
</dbReference>
<keyword evidence="2" id="KW-0963">Cytoplasm</keyword>
<dbReference type="PRINTS" id="PR01438">
    <property type="entry name" value="UNVRSLSTRESS"/>
</dbReference>
<evidence type="ECO:0000313" key="5">
    <source>
        <dbReference type="Proteomes" id="UP000051084"/>
    </source>
</evidence>
<protein>
    <recommendedName>
        <fullName evidence="2">Universal stress protein</fullName>
    </recommendedName>
</protein>
<sequence length="150" mass="16258">MEIKNYKRILVPVDGSEATESVVAQAISLARAYHAQLDLLNVIQVAQFSDGLVSSMSLSQDQTQTLVTTTTDQLNDLRQAALDAGVSDVDIHIRFGNPKQVIAHDFIEDHHNDLVVIGSTGLSAVERWIVGSVTSYVMKNAAADVVVVKK</sequence>
<dbReference type="PANTHER" id="PTHR46268">
    <property type="entry name" value="STRESS RESPONSE PROTEIN NHAX"/>
    <property type="match status" value="1"/>
</dbReference>
<reference evidence="4 5" key="1">
    <citation type="journal article" date="2015" name="Genome Announc.">
        <title>Expanding the biotechnology potential of lactobacilli through comparative genomics of 213 strains and associated genera.</title>
        <authorList>
            <person name="Sun Z."/>
            <person name="Harris H.M."/>
            <person name="McCann A."/>
            <person name="Guo C."/>
            <person name="Argimon S."/>
            <person name="Zhang W."/>
            <person name="Yang X."/>
            <person name="Jeffery I.B."/>
            <person name="Cooney J.C."/>
            <person name="Kagawa T.F."/>
            <person name="Liu W."/>
            <person name="Song Y."/>
            <person name="Salvetti E."/>
            <person name="Wrobel A."/>
            <person name="Rasinkangas P."/>
            <person name="Parkhill J."/>
            <person name="Rea M.C."/>
            <person name="O'Sullivan O."/>
            <person name="Ritari J."/>
            <person name="Douillard F.P."/>
            <person name="Paul Ross R."/>
            <person name="Yang R."/>
            <person name="Briner A.E."/>
            <person name="Felis G.E."/>
            <person name="de Vos W.M."/>
            <person name="Barrangou R."/>
            <person name="Klaenhammer T.R."/>
            <person name="Caufield P.W."/>
            <person name="Cui Y."/>
            <person name="Zhang H."/>
            <person name="O'Toole P.W."/>
        </authorList>
    </citation>
    <scope>NUCLEOTIDE SEQUENCE [LARGE SCALE GENOMIC DNA]</scope>
    <source>
        <strain evidence="4 5">DSM 18793</strain>
    </source>
</reference>
<keyword evidence="5" id="KW-1185">Reference proteome</keyword>
<dbReference type="InterPro" id="IPR006015">
    <property type="entry name" value="Universal_stress_UspA"/>
</dbReference>
<comment type="similarity">
    <text evidence="1 2">Belongs to the universal stress protein A family.</text>
</comment>
<organism evidence="4 5">
    <name type="scientific">Limosilactobacillus equigenerosi DSM 18793 = JCM 14505</name>
    <dbReference type="NCBI Taxonomy" id="1423742"/>
    <lineage>
        <taxon>Bacteria</taxon>
        <taxon>Bacillati</taxon>
        <taxon>Bacillota</taxon>
        <taxon>Bacilli</taxon>
        <taxon>Lactobacillales</taxon>
        <taxon>Lactobacillaceae</taxon>
        <taxon>Limosilactobacillus</taxon>
    </lineage>
</organism>
<evidence type="ECO:0000259" key="3">
    <source>
        <dbReference type="Pfam" id="PF00582"/>
    </source>
</evidence>
<feature type="domain" description="UspA" evidence="3">
    <location>
        <begin position="6"/>
        <end position="149"/>
    </location>
</feature>
<proteinExistence type="inferred from homology"/>
<comment type="subcellular location">
    <subcellularLocation>
        <location evidence="2">Cytoplasm</location>
    </subcellularLocation>
</comment>
<dbReference type="GO" id="GO:0005737">
    <property type="term" value="C:cytoplasm"/>
    <property type="evidence" value="ECO:0007669"/>
    <property type="project" value="UniProtKB-SubCell"/>
</dbReference>
<dbReference type="PATRIC" id="fig|1423742.4.peg.1147"/>
<dbReference type="STRING" id="417373.GCA_001570685_00142"/>
<name>A0A0R1UVQ4_9LACO</name>
<gene>
    <name evidence="4" type="ORF">FC21_GL001105</name>
</gene>
<comment type="caution">
    <text evidence="4">The sequence shown here is derived from an EMBL/GenBank/DDBJ whole genome shotgun (WGS) entry which is preliminary data.</text>
</comment>
<dbReference type="Proteomes" id="UP000051084">
    <property type="component" value="Unassembled WGS sequence"/>
</dbReference>
<accession>A0A0R1UVQ4</accession>
<evidence type="ECO:0000313" key="4">
    <source>
        <dbReference type="EMBL" id="KRL95058.1"/>
    </source>
</evidence>
<dbReference type="Gene3D" id="3.40.50.620">
    <property type="entry name" value="HUPs"/>
    <property type="match status" value="1"/>
</dbReference>
<dbReference type="EMBL" id="AZGC01000026">
    <property type="protein sequence ID" value="KRL95058.1"/>
    <property type="molecule type" value="Genomic_DNA"/>
</dbReference>
<dbReference type="PIRSF" id="PIRSF006276">
    <property type="entry name" value="UspA"/>
    <property type="match status" value="1"/>
</dbReference>
<dbReference type="PANTHER" id="PTHR46268:SF6">
    <property type="entry name" value="UNIVERSAL STRESS PROTEIN UP12"/>
    <property type="match status" value="1"/>
</dbReference>
<evidence type="ECO:0000256" key="1">
    <source>
        <dbReference type="ARBA" id="ARBA00008791"/>
    </source>
</evidence>
<dbReference type="OrthoDB" id="9789668at2"/>
<dbReference type="Pfam" id="PF00582">
    <property type="entry name" value="Usp"/>
    <property type="match status" value="1"/>
</dbReference>
<evidence type="ECO:0000256" key="2">
    <source>
        <dbReference type="PIRNR" id="PIRNR006276"/>
    </source>
</evidence>
<dbReference type="AlphaFoldDB" id="A0A0R1UVQ4"/>